<name>A0ABS2N7Z7_9BACI</name>
<evidence type="ECO:0000313" key="2">
    <source>
        <dbReference type="Proteomes" id="UP001646157"/>
    </source>
</evidence>
<gene>
    <name evidence="1" type="ORF">JOC86_000519</name>
</gene>
<dbReference type="Proteomes" id="UP001646157">
    <property type="component" value="Unassembled WGS sequence"/>
</dbReference>
<protein>
    <submittedName>
        <fullName evidence="1">Uncharacterized protein</fullName>
    </submittedName>
</protein>
<sequence length="44" mass="4801">MAVVEGINPRRIFVDDHVSPSSGLIWLGNNDGFIFIGNENNDNG</sequence>
<organism evidence="1 2">
    <name type="scientific">Rossellomorea pakistanensis</name>
    <dbReference type="NCBI Taxonomy" id="992288"/>
    <lineage>
        <taxon>Bacteria</taxon>
        <taxon>Bacillati</taxon>
        <taxon>Bacillota</taxon>
        <taxon>Bacilli</taxon>
        <taxon>Bacillales</taxon>
        <taxon>Bacillaceae</taxon>
        <taxon>Rossellomorea</taxon>
    </lineage>
</organism>
<dbReference type="EMBL" id="JAFBDZ010000001">
    <property type="protein sequence ID" value="MBM7583982.1"/>
    <property type="molecule type" value="Genomic_DNA"/>
</dbReference>
<reference evidence="1 2" key="1">
    <citation type="submission" date="2021-01" db="EMBL/GenBank/DDBJ databases">
        <title>Genomic Encyclopedia of Type Strains, Phase IV (KMG-IV): sequencing the most valuable type-strain genomes for metagenomic binning, comparative biology and taxonomic classification.</title>
        <authorList>
            <person name="Goeker M."/>
        </authorList>
    </citation>
    <scope>NUCLEOTIDE SEQUENCE [LARGE SCALE GENOMIC DNA]</scope>
    <source>
        <strain evidence="1 2">DSM 24834</strain>
    </source>
</reference>
<keyword evidence="2" id="KW-1185">Reference proteome</keyword>
<comment type="caution">
    <text evidence="1">The sequence shown here is derived from an EMBL/GenBank/DDBJ whole genome shotgun (WGS) entry which is preliminary data.</text>
</comment>
<evidence type="ECO:0000313" key="1">
    <source>
        <dbReference type="EMBL" id="MBM7583982.1"/>
    </source>
</evidence>
<proteinExistence type="predicted"/>
<accession>A0ABS2N7Z7</accession>